<dbReference type="Proteomes" id="UP000646877">
    <property type="component" value="Unassembled WGS sequence"/>
</dbReference>
<evidence type="ECO:0000313" key="4">
    <source>
        <dbReference type="Proteomes" id="UP000646877"/>
    </source>
</evidence>
<dbReference type="InterPro" id="IPR001173">
    <property type="entry name" value="Glyco_trans_2-like"/>
</dbReference>
<keyword evidence="5" id="KW-1185">Reference proteome</keyword>
<reference evidence="3 5" key="2">
    <citation type="submission" date="2023-10" db="EMBL/GenBank/DDBJ databases">
        <title>To unveil natural product biosynthetic capacity in Pseudoalteromonas.</title>
        <authorList>
            <person name="Wang J."/>
        </authorList>
    </citation>
    <scope>NUCLEOTIDE SEQUENCE [LARGE SCALE GENOMIC DNA]</scope>
    <source>
        <strain evidence="3 5">DSM 15914</strain>
    </source>
</reference>
<name>A0A8I2H5G8_9GAMM</name>
<feature type="domain" description="Glycosyltransferase 2-like" evidence="1">
    <location>
        <begin position="4"/>
        <end position="131"/>
    </location>
</feature>
<dbReference type="CDD" id="cd00761">
    <property type="entry name" value="Glyco_tranf_GTA_type"/>
    <property type="match status" value="1"/>
</dbReference>
<dbReference type="GO" id="GO:0016758">
    <property type="term" value="F:hexosyltransferase activity"/>
    <property type="evidence" value="ECO:0007669"/>
    <property type="project" value="UniProtKB-ARBA"/>
</dbReference>
<sequence length="339" mass="39838">MLVSVVIPIYNMSDILNKCLDSISSQSYENIEVICVNDCSTDSSLEIIQEYVNKDARFRCIDLKTNIKQGGARNAGISHASGDYIFFIDSDDWAEENLIEELASKVKNVPYEIIYCDYSTRFNKPELDKVVVRNTVNWDVDNIYEIKKKLLVKPSPIWSALYSADFFTKSKIRFPEGVFYEDNYVVPLLLCKAERIKKVQKCLMNYNMKNVSVTRTFNNDSFFDRLKTAKLLHEKVSSEPEFDMYRTELDFYIFEIFLLNSSIGCYRKFYPVRDAEAKAIIDDYFILNSDFVSNPYYIKKVKSNFFYRCYTLVLFNSRWVVRLLYSIKNFLLFSSQRLK</sequence>
<dbReference type="RefSeq" id="WP_193522372.1">
    <property type="nucleotide sequence ID" value="NZ_CBCSDF010000019.1"/>
</dbReference>
<evidence type="ECO:0000313" key="5">
    <source>
        <dbReference type="Proteomes" id="UP001304419"/>
    </source>
</evidence>
<dbReference type="AlphaFoldDB" id="A0A8I2H5G8"/>
<organism evidence="2 4">
    <name type="scientific">Pseudoalteromonas maricaloris</name>
    <dbReference type="NCBI Taxonomy" id="184924"/>
    <lineage>
        <taxon>Bacteria</taxon>
        <taxon>Pseudomonadati</taxon>
        <taxon>Pseudomonadota</taxon>
        <taxon>Gammaproteobacteria</taxon>
        <taxon>Alteromonadales</taxon>
        <taxon>Pseudoalteromonadaceae</taxon>
        <taxon>Pseudoalteromonas</taxon>
    </lineage>
</organism>
<reference evidence="2" key="1">
    <citation type="submission" date="2019-10" db="EMBL/GenBank/DDBJ databases">
        <authorList>
            <person name="Paulsen S."/>
        </authorList>
    </citation>
    <scope>NUCLEOTIDE SEQUENCE</scope>
    <source>
        <strain evidence="2">LMG 19692</strain>
    </source>
</reference>
<gene>
    <name evidence="2" type="ORF">F9Y85_19215</name>
    <name evidence="3" type="ORF">R5H13_02795</name>
</gene>
<proteinExistence type="predicted"/>
<keyword evidence="3" id="KW-0328">Glycosyltransferase</keyword>
<evidence type="ECO:0000259" key="1">
    <source>
        <dbReference type="Pfam" id="PF00535"/>
    </source>
</evidence>
<dbReference type="Gene3D" id="3.90.550.10">
    <property type="entry name" value="Spore Coat Polysaccharide Biosynthesis Protein SpsA, Chain A"/>
    <property type="match status" value="1"/>
</dbReference>
<keyword evidence="2" id="KW-0808">Transferase</keyword>
<accession>A0A8I2H5G8</accession>
<dbReference type="PANTHER" id="PTHR22916:SF3">
    <property type="entry name" value="UDP-GLCNAC:BETAGAL BETA-1,3-N-ACETYLGLUCOSAMINYLTRANSFERASE-LIKE PROTEIN 1"/>
    <property type="match status" value="1"/>
</dbReference>
<protein>
    <submittedName>
        <fullName evidence="2">Glycosyltransferase family 2 protein</fullName>
        <ecNumber evidence="3">2.4.-.-</ecNumber>
    </submittedName>
</protein>
<dbReference type="PANTHER" id="PTHR22916">
    <property type="entry name" value="GLYCOSYLTRANSFERASE"/>
    <property type="match status" value="1"/>
</dbReference>
<dbReference type="EC" id="2.4.-.-" evidence="3"/>
<dbReference type="EMBL" id="WEIA01000015">
    <property type="protein sequence ID" value="NLR23403.1"/>
    <property type="molecule type" value="Genomic_DNA"/>
</dbReference>
<dbReference type="InterPro" id="IPR029044">
    <property type="entry name" value="Nucleotide-diphossugar_trans"/>
</dbReference>
<dbReference type="Proteomes" id="UP001304419">
    <property type="component" value="Chromosome 1"/>
</dbReference>
<evidence type="ECO:0000313" key="3">
    <source>
        <dbReference type="EMBL" id="WOX29217.1"/>
    </source>
</evidence>
<evidence type="ECO:0000313" key="2">
    <source>
        <dbReference type="EMBL" id="NLR23403.1"/>
    </source>
</evidence>
<dbReference type="EMBL" id="CP137578">
    <property type="protein sequence ID" value="WOX29217.1"/>
    <property type="molecule type" value="Genomic_DNA"/>
</dbReference>
<dbReference type="Pfam" id="PF00535">
    <property type="entry name" value="Glycos_transf_2"/>
    <property type="match status" value="1"/>
</dbReference>
<dbReference type="SUPFAM" id="SSF53448">
    <property type="entry name" value="Nucleotide-diphospho-sugar transferases"/>
    <property type="match status" value="1"/>
</dbReference>